<evidence type="ECO:0000256" key="1">
    <source>
        <dbReference type="ARBA" id="ARBA00023125"/>
    </source>
</evidence>
<dbReference type="InterPro" id="IPR001867">
    <property type="entry name" value="OmpR/PhoB-type_DNA-bd"/>
</dbReference>
<dbReference type="GO" id="GO:0006355">
    <property type="term" value="P:regulation of DNA-templated transcription"/>
    <property type="evidence" value="ECO:0007669"/>
    <property type="project" value="InterPro"/>
</dbReference>
<feature type="transmembrane region" description="Helical" evidence="3">
    <location>
        <begin position="178"/>
        <end position="196"/>
    </location>
</feature>
<dbReference type="EMBL" id="LR134492">
    <property type="protein sequence ID" value="VEI75916.1"/>
    <property type="molecule type" value="Genomic_DNA"/>
</dbReference>
<organism evidence="5 6">
    <name type="scientific">Serratia fonticola</name>
    <dbReference type="NCBI Taxonomy" id="47917"/>
    <lineage>
        <taxon>Bacteria</taxon>
        <taxon>Pseudomonadati</taxon>
        <taxon>Pseudomonadota</taxon>
        <taxon>Gammaproteobacteria</taxon>
        <taxon>Enterobacterales</taxon>
        <taxon>Yersiniaceae</taxon>
        <taxon>Serratia</taxon>
    </lineage>
</organism>
<dbReference type="SUPFAM" id="SSF46894">
    <property type="entry name" value="C-terminal effector domain of the bipartite response regulators"/>
    <property type="match status" value="1"/>
</dbReference>
<dbReference type="CDD" id="cd00383">
    <property type="entry name" value="trans_reg_C"/>
    <property type="match status" value="1"/>
</dbReference>
<reference evidence="5 6" key="1">
    <citation type="submission" date="2018-12" db="EMBL/GenBank/DDBJ databases">
        <authorList>
            <consortium name="Pathogen Informatics"/>
        </authorList>
    </citation>
    <scope>NUCLEOTIDE SEQUENCE [LARGE SCALE GENOMIC DNA]</scope>
    <source>
        <strain evidence="5 6">NCTC13193</strain>
    </source>
</reference>
<feature type="domain" description="OmpR/PhoB-type" evidence="4">
    <location>
        <begin position="2"/>
        <end position="106"/>
    </location>
</feature>
<accession>A0A3S4Z5J6</accession>
<dbReference type="GO" id="GO:0003677">
    <property type="term" value="F:DNA binding"/>
    <property type="evidence" value="ECO:0007669"/>
    <property type="project" value="UniProtKB-UniRule"/>
</dbReference>
<dbReference type="Gene3D" id="1.10.10.10">
    <property type="entry name" value="Winged helix-like DNA-binding domain superfamily/Winged helix DNA-binding domain"/>
    <property type="match status" value="1"/>
</dbReference>
<keyword evidence="3" id="KW-0812">Transmembrane</keyword>
<dbReference type="GO" id="GO:0000160">
    <property type="term" value="P:phosphorelay signal transduction system"/>
    <property type="evidence" value="ECO:0007669"/>
    <property type="project" value="InterPro"/>
</dbReference>
<keyword evidence="1 2" id="KW-0238">DNA-binding</keyword>
<evidence type="ECO:0000313" key="6">
    <source>
        <dbReference type="Proteomes" id="UP000270487"/>
    </source>
</evidence>
<dbReference type="SMART" id="SM00862">
    <property type="entry name" value="Trans_reg_C"/>
    <property type="match status" value="1"/>
</dbReference>
<sequence>MKIKFLINDVIYFHPTRQLLQPVSAEANTISLNTPASRCLLLLLQKKGEVVTQTDFFQQVWENKGLYANTNTLYQNISLIRKALRKAGVQEDVIHTLPREGFSFLGTVILLEDDCNVADDNTTLFLTDSTLATDSVDSIDNSVSIESKLTTTANDSFFSRISVSVSKYLQSIYGNKKTLLLIAISLTLYVLLFIYIHRLFKDEQYYFSNYINIGVVNQCTIFRKGTDSLRRNDDYLDFFKKKNIHCEPRQNAFIAMNAQGVKVFVHFCENERDTLSCYSNFYIE</sequence>
<dbReference type="AlphaFoldDB" id="A0A3S4Z5J6"/>
<keyword evidence="3" id="KW-1133">Transmembrane helix</keyword>
<evidence type="ECO:0000313" key="5">
    <source>
        <dbReference type="EMBL" id="VEI75916.1"/>
    </source>
</evidence>
<evidence type="ECO:0000256" key="3">
    <source>
        <dbReference type="SAM" id="Phobius"/>
    </source>
</evidence>
<dbReference type="PROSITE" id="PS51755">
    <property type="entry name" value="OMPR_PHOB"/>
    <property type="match status" value="1"/>
</dbReference>
<dbReference type="InterPro" id="IPR016032">
    <property type="entry name" value="Sig_transdc_resp-reg_C-effctor"/>
</dbReference>
<evidence type="ECO:0000256" key="2">
    <source>
        <dbReference type="PROSITE-ProRule" id="PRU01091"/>
    </source>
</evidence>
<name>A0A3S4Z5J6_SERFO</name>
<feature type="DNA-binding region" description="OmpR/PhoB-type" evidence="2">
    <location>
        <begin position="2"/>
        <end position="106"/>
    </location>
</feature>
<proteinExistence type="predicted"/>
<dbReference type="InterPro" id="IPR036388">
    <property type="entry name" value="WH-like_DNA-bd_sf"/>
</dbReference>
<gene>
    <name evidence="5" type="ORF">NCTC13193_05130</name>
</gene>
<evidence type="ECO:0000259" key="4">
    <source>
        <dbReference type="PROSITE" id="PS51755"/>
    </source>
</evidence>
<keyword evidence="3" id="KW-0472">Membrane</keyword>
<dbReference type="Pfam" id="PF00486">
    <property type="entry name" value="Trans_reg_C"/>
    <property type="match status" value="1"/>
</dbReference>
<dbReference type="Proteomes" id="UP000270487">
    <property type="component" value="Chromosome"/>
</dbReference>
<protein>
    <submittedName>
        <fullName evidence="5">Transcriptional regulatory protein, C terminal</fullName>
    </submittedName>
</protein>